<dbReference type="InterPro" id="IPR013083">
    <property type="entry name" value="Znf_RING/FYVE/PHD"/>
</dbReference>
<evidence type="ECO:0000256" key="1">
    <source>
        <dbReference type="ARBA" id="ARBA00022723"/>
    </source>
</evidence>
<feature type="region of interest" description="Disordered" evidence="6">
    <location>
        <begin position="526"/>
        <end position="622"/>
    </location>
</feature>
<dbReference type="SUPFAM" id="SSF57850">
    <property type="entry name" value="RING/U-box"/>
    <property type="match status" value="1"/>
</dbReference>
<feature type="compositionally biased region" description="Polar residues" evidence="6">
    <location>
        <begin position="595"/>
        <end position="604"/>
    </location>
</feature>
<gene>
    <name evidence="8" type="ORF">BaRGS_00021752</name>
</gene>
<feature type="domain" description="RING-type" evidence="7">
    <location>
        <begin position="15"/>
        <end position="55"/>
    </location>
</feature>
<accession>A0ABD0KJ30</accession>
<evidence type="ECO:0000256" key="2">
    <source>
        <dbReference type="ARBA" id="ARBA00022771"/>
    </source>
</evidence>
<dbReference type="Proteomes" id="UP001519460">
    <property type="component" value="Unassembled WGS sequence"/>
</dbReference>
<dbReference type="AlphaFoldDB" id="A0ABD0KJ30"/>
<evidence type="ECO:0000256" key="4">
    <source>
        <dbReference type="PROSITE-ProRule" id="PRU00175"/>
    </source>
</evidence>
<evidence type="ECO:0000259" key="7">
    <source>
        <dbReference type="PROSITE" id="PS50089"/>
    </source>
</evidence>
<sequence length="622" mass="70085">MASASPSRQLSVTDCPRCRCLCVGPTILPCGHVLCRPCLRQLLEQQGHDLTCSSCGHNIPTGQGQTISEQLDQFCKDLVLQEIVADHIFKRSDVSCQTCCTPAWTNVCLDCGTFYCIHCSENHRTEHAADCHTVVDPRQVLISASSTTSRPPGHEDVSQTSTSLLEFQRQEVKLLEEKHYDHGRVESDLDELIAKLQNGRDRVRDQKHLLHLYTTRMPTTINTTSMRERLRHVREDISLPTREMLQDLRRETDRLVAQWKEPVEVQVWKSDDDHGATSAVKGTTECVMVTPKSTTISFDSGSVYVEHISDDVIHRTVKDVAIAKINWSENLARVQRQLEAEKVKGQRLHAELVKGQQQLAAEKAKGQQQLQAEKVKGQQELEAEKVKGQQLEAEKVKGQQQLQAEKRRAEAELAALHHTHQKEKTRERERVKRFYTGIQQKKTSLLKQVMKRIEEKDVLSKLVQQLCEEFDVRLLAIDSGLRFLMDVPVEEWKGVKELQEKLKKILEDALLPKQEKEEVTWTEVTSCSTQTGDADTPKETDACGNKHQQTVTEGTTGSAKDTMLQKQQGKEVTSTEVTSCSTEAGGAEVRLGQPLPTQMTTDSQTQKERYATGNTIQQIGTA</sequence>
<feature type="compositionally biased region" description="Polar residues" evidence="6">
    <location>
        <begin position="612"/>
        <end position="622"/>
    </location>
</feature>
<feature type="non-terminal residue" evidence="8">
    <location>
        <position position="622"/>
    </location>
</feature>
<comment type="caution">
    <text evidence="8">The sequence shown here is derived from an EMBL/GenBank/DDBJ whole genome shotgun (WGS) entry which is preliminary data.</text>
</comment>
<feature type="coiled-coil region" evidence="5">
    <location>
        <begin position="388"/>
        <end position="419"/>
    </location>
</feature>
<dbReference type="Gene3D" id="3.30.40.10">
    <property type="entry name" value="Zinc/RING finger domain, C3HC4 (zinc finger)"/>
    <property type="match status" value="1"/>
</dbReference>
<feature type="compositionally biased region" description="Polar residues" evidence="6">
    <location>
        <begin position="546"/>
        <end position="567"/>
    </location>
</feature>
<dbReference type="InterPro" id="IPR017907">
    <property type="entry name" value="Znf_RING_CS"/>
</dbReference>
<keyword evidence="1" id="KW-0479">Metal-binding</keyword>
<name>A0ABD0KJ30_9CAEN</name>
<evidence type="ECO:0000256" key="6">
    <source>
        <dbReference type="SAM" id="MobiDB-lite"/>
    </source>
</evidence>
<dbReference type="PROSITE" id="PS00518">
    <property type="entry name" value="ZF_RING_1"/>
    <property type="match status" value="1"/>
</dbReference>
<proteinExistence type="predicted"/>
<protein>
    <recommendedName>
        <fullName evidence="7">RING-type domain-containing protein</fullName>
    </recommendedName>
</protein>
<reference evidence="8 9" key="1">
    <citation type="journal article" date="2023" name="Sci. Data">
        <title>Genome assembly of the Korean intertidal mud-creeper Batillaria attramentaria.</title>
        <authorList>
            <person name="Patra A.K."/>
            <person name="Ho P.T."/>
            <person name="Jun S."/>
            <person name="Lee S.J."/>
            <person name="Kim Y."/>
            <person name="Won Y.J."/>
        </authorList>
    </citation>
    <scope>NUCLEOTIDE SEQUENCE [LARGE SCALE GENOMIC DNA]</scope>
    <source>
        <strain evidence="8">Wonlab-2016</strain>
    </source>
</reference>
<keyword evidence="5" id="KW-0175">Coiled coil</keyword>
<evidence type="ECO:0000313" key="9">
    <source>
        <dbReference type="Proteomes" id="UP001519460"/>
    </source>
</evidence>
<keyword evidence="9" id="KW-1185">Reference proteome</keyword>
<dbReference type="InterPro" id="IPR001841">
    <property type="entry name" value="Znf_RING"/>
</dbReference>
<feature type="compositionally biased region" description="Low complexity" evidence="6">
    <location>
        <begin position="571"/>
        <end position="583"/>
    </location>
</feature>
<keyword evidence="3" id="KW-0862">Zinc</keyword>
<evidence type="ECO:0000256" key="3">
    <source>
        <dbReference type="ARBA" id="ARBA00022833"/>
    </source>
</evidence>
<keyword evidence="2 4" id="KW-0863">Zinc-finger</keyword>
<evidence type="ECO:0000256" key="5">
    <source>
        <dbReference type="SAM" id="Coils"/>
    </source>
</evidence>
<dbReference type="PROSITE" id="PS50089">
    <property type="entry name" value="ZF_RING_2"/>
    <property type="match status" value="1"/>
</dbReference>
<dbReference type="EMBL" id="JACVVK020000170">
    <property type="protein sequence ID" value="KAK7487082.1"/>
    <property type="molecule type" value="Genomic_DNA"/>
</dbReference>
<organism evidence="8 9">
    <name type="scientific">Batillaria attramentaria</name>
    <dbReference type="NCBI Taxonomy" id="370345"/>
    <lineage>
        <taxon>Eukaryota</taxon>
        <taxon>Metazoa</taxon>
        <taxon>Spiralia</taxon>
        <taxon>Lophotrochozoa</taxon>
        <taxon>Mollusca</taxon>
        <taxon>Gastropoda</taxon>
        <taxon>Caenogastropoda</taxon>
        <taxon>Sorbeoconcha</taxon>
        <taxon>Cerithioidea</taxon>
        <taxon>Batillariidae</taxon>
        <taxon>Batillaria</taxon>
    </lineage>
</organism>
<evidence type="ECO:0000313" key="8">
    <source>
        <dbReference type="EMBL" id="KAK7487082.1"/>
    </source>
</evidence>
<dbReference type="GO" id="GO:0008270">
    <property type="term" value="F:zinc ion binding"/>
    <property type="evidence" value="ECO:0007669"/>
    <property type="project" value="UniProtKB-KW"/>
</dbReference>